<proteinExistence type="predicted"/>
<evidence type="ECO:0000313" key="2">
    <source>
        <dbReference type="Proteomes" id="UP001175001"/>
    </source>
</evidence>
<protein>
    <submittedName>
        <fullName evidence="1">Uncharacterized protein</fullName>
    </submittedName>
</protein>
<evidence type="ECO:0000313" key="1">
    <source>
        <dbReference type="EMBL" id="KAK0642692.1"/>
    </source>
</evidence>
<gene>
    <name evidence="1" type="ORF">DIS24_g8805</name>
</gene>
<keyword evidence="2" id="KW-1185">Reference proteome</keyword>
<dbReference type="Proteomes" id="UP001175001">
    <property type="component" value="Unassembled WGS sequence"/>
</dbReference>
<organism evidence="1 2">
    <name type="scientific">Lasiodiplodia hormozganensis</name>
    <dbReference type="NCBI Taxonomy" id="869390"/>
    <lineage>
        <taxon>Eukaryota</taxon>
        <taxon>Fungi</taxon>
        <taxon>Dikarya</taxon>
        <taxon>Ascomycota</taxon>
        <taxon>Pezizomycotina</taxon>
        <taxon>Dothideomycetes</taxon>
        <taxon>Dothideomycetes incertae sedis</taxon>
        <taxon>Botryosphaeriales</taxon>
        <taxon>Botryosphaeriaceae</taxon>
        <taxon>Lasiodiplodia</taxon>
    </lineage>
</organism>
<dbReference type="EMBL" id="JAUJDW010000069">
    <property type="protein sequence ID" value="KAK0642692.1"/>
    <property type="molecule type" value="Genomic_DNA"/>
</dbReference>
<dbReference type="AlphaFoldDB" id="A0AA39XYK4"/>
<sequence>MLLGLHIIIHFSGIQQSFKDTLPATTGSIPQGCAALVIFGVYVNFLGIEEMMGQSLIPRPYRLPQFVLDNPWKLLLSYQRWKDTLQAIVTGPEATPLKYFLDLRQVCVGYAELSDVLGNLRPSANSFNETRHCQKEERVDLLGAEHRRAGRGWKLAEGLLFIQGHSAIEQPEQPTPICPVYH</sequence>
<accession>A0AA39XYK4</accession>
<comment type="caution">
    <text evidence="1">The sequence shown here is derived from an EMBL/GenBank/DDBJ whole genome shotgun (WGS) entry which is preliminary data.</text>
</comment>
<reference evidence="1" key="1">
    <citation type="submission" date="2023-06" db="EMBL/GenBank/DDBJ databases">
        <title>Multi-omics analyses reveal the molecular pathogenesis toolkit of Lasiodiplodia hormozganensis, a cross-kingdom pathogen.</title>
        <authorList>
            <person name="Felix C."/>
            <person name="Meneses R."/>
            <person name="Goncalves M.F.M."/>
            <person name="Tilleman L."/>
            <person name="Duarte A.S."/>
            <person name="Jorrin-Novo J.V."/>
            <person name="Van De Peer Y."/>
            <person name="Deforce D."/>
            <person name="Van Nieuwerburgh F."/>
            <person name="Esteves A.C."/>
            <person name="Alves A."/>
        </authorList>
    </citation>
    <scope>NUCLEOTIDE SEQUENCE</scope>
    <source>
        <strain evidence="1">CBS 339.90</strain>
    </source>
</reference>
<name>A0AA39XYK4_9PEZI</name>